<dbReference type="GO" id="GO:0005829">
    <property type="term" value="C:cytosol"/>
    <property type="evidence" value="ECO:0007669"/>
    <property type="project" value="TreeGrafter"/>
</dbReference>
<dbReference type="InterPro" id="IPR000626">
    <property type="entry name" value="Ubiquitin-like_dom"/>
</dbReference>
<dbReference type="GeneID" id="119725495"/>
<dbReference type="PANTHER" id="PTHR10621">
    <property type="entry name" value="UV EXCISION REPAIR PROTEIN RAD23"/>
    <property type="match status" value="1"/>
</dbReference>
<feature type="domain" description="Ubiquitin-like" evidence="3">
    <location>
        <begin position="88"/>
        <end position="170"/>
    </location>
</feature>
<evidence type="ECO:0000259" key="3">
    <source>
        <dbReference type="PROSITE" id="PS50053"/>
    </source>
</evidence>
<dbReference type="SUPFAM" id="SSF54236">
    <property type="entry name" value="Ubiquitin-like"/>
    <property type="match status" value="2"/>
</dbReference>
<evidence type="ECO:0000259" key="2">
    <source>
        <dbReference type="PROSITE" id="PS50017"/>
    </source>
</evidence>
<dbReference type="PANTHER" id="PTHR10621:SF0">
    <property type="entry name" value="UV EXCISION REPAIR PROTEIN RAD23"/>
    <property type="match status" value="1"/>
</dbReference>
<dbReference type="GO" id="GO:0043130">
    <property type="term" value="F:ubiquitin binding"/>
    <property type="evidence" value="ECO:0007669"/>
    <property type="project" value="TreeGrafter"/>
</dbReference>
<organism evidence="4 5">
    <name type="scientific">Patiria miniata</name>
    <name type="common">Bat star</name>
    <name type="synonym">Asterina miniata</name>
    <dbReference type="NCBI Taxonomy" id="46514"/>
    <lineage>
        <taxon>Eukaryota</taxon>
        <taxon>Metazoa</taxon>
        <taxon>Echinodermata</taxon>
        <taxon>Eleutherozoa</taxon>
        <taxon>Asterozoa</taxon>
        <taxon>Asteroidea</taxon>
        <taxon>Valvatacea</taxon>
        <taxon>Valvatida</taxon>
        <taxon>Asterinidae</taxon>
        <taxon>Patiria</taxon>
    </lineage>
</organism>
<dbReference type="CDD" id="cd17039">
    <property type="entry name" value="Ubl_ubiquitin_like"/>
    <property type="match status" value="1"/>
</dbReference>
<sequence length="425" mass="48600">MPQKTIQQLEAYIKATAVVYDHSNTKLVSRKTKVSRRRKEAFLSVLPYRKPSSHYHSHERKTSSSLIAHKPRSKPSKESALSNPKQKLQISVRIPENTNDDAAQTLSFQLDPGTPVQSLKELIEKQIGVEARHQRLCIQRNFQICDLLTLEDNGVEKDEIIYLHLSTEDQDNDDVTKDKAKNDDEYLKDLSSKIESSWKEVAKHLGYEKAEIADIQTTNEGSTEQSRHMLLTWWKKTPDRDEAAQKLRRAMEAIGLTDLAKNVPVTSESRDEAAGPEPERRQDAGVDEESKQNGAASTEEEKLKKEQVGDQDKPQLISFRYVTQRLQVFLQSHVLHKPKTLCFQVDRETSVLTLKEMIDKKIGVQPQQQRLYIRRNFRNFELSNLLTLHDCGIHQDENISLRLCTDGLLGGGPKGECLWKTLPSR</sequence>
<name>A0A913ZM08_PATMI</name>
<dbReference type="Proteomes" id="UP000887568">
    <property type="component" value="Unplaced"/>
</dbReference>
<dbReference type="AlphaFoldDB" id="A0A913ZM08"/>
<evidence type="ECO:0000313" key="4">
    <source>
        <dbReference type="EnsemblMetazoa" id="XP_038052828.1"/>
    </source>
</evidence>
<dbReference type="SUPFAM" id="SSF47986">
    <property type="entry name" value="DEATH domain"/>
    <property type="match status" value="1"/>
</dbReference>
<dbReference type="SMART" id="SM00213">
    <property type="entry name" value="UBQ"/>
    <property type="match status" value="2"/>
</dbReference>
<proteinExistence type="predicted"/>
<dbReference type="GO" id="GO:0005654">
    <property type="term" value="C:nucleoplasm"/>
    <property type="evidence" value="ECO:0007669"/>
    <property type="project" value="TreeGrafter"/>
</dbReference>
<dbReference type="InterPro" id="IPR011029">
    <property type="entry name" value="DEATH-like_dom_sf"/>
</dbReference>
<feature type="compositionally biased region" description="Basic and acidic residues" evidence="1">
    <location>
        <begin position="299"/>
        <end position="309"/>
    </location>
</feature>
<dbReference type="EnsemblMetazoa" id="XM_038196900.1">
    <property type="protein sequence ID" value="XP_038052828.1"/>
    <property type="gene ID" value="LOC119725495"/>
</dbReference>
<dbReference type="PROSITE" id="PS50053">
    <property type="entry name" value="UBIQUITIN_2"/>
    <property type="match status" value="2"/>
</dbReference>
<accession>A0A913ZM08</accession>
<reference evidence="4" key="1">
    <citation type="submission" date="2022-11" db="UniProtKB">
        <authorList>
            <consortium name="EnsemblMetazoa"/>
        </authorList>
    </citation>
    <scope>IDENTIFICATION</scope>
</reference>
<feature type="compositionally biased region" description="Basic and acidic residues" evidence="1">
    <location>
        <begin position="268"/>
        <end position="291"/>
    </location>
</feature>
<feature type="domain" description="Death" evidence="2">
    <location>
        <begin position="183"/>
        <end position="267"/>
    </location>
</feature>
<keyword evidence="5" id="KW-1185">Reference proteome</keyword>
<feature type="compositionally biased region" description="Polar residues" evidence="1">
    <location>
        <begin position="79"/>
        <end position="89"/>
    </location>
</feature>
<evidence type="ECO:0000313" key="5">
    <source>
        <dbReference type="Proteomes" id="UP000887568"/>
    </source>
</evidence>
<dbReference type="Pfam" id="PF00240">
    <property type="entry name" value="ubiquitin"/>
    <property type="match status" value="2"/>
</dbReference>
<dbReference type="Pfam" id="PF00531">
    <property type="entry name" value="Death"/>
    <property type="match status" value="1"/>
</dbReference>
<dbReference type="Gene3D" id="3.10.20.90">
    <property type="entry name" value="Phosphatidylinositol 3-kinase Catalytic Subunit, Chain A, domain 1"/>
    <property type="match status" value="2"/>
</dbReference>
<dbReference type="InterPro" id="IPR029071">
    <property type="entry name" value="Ubiquitin-like_domsf"/>
</dbReference>
<dbReference type="RefSeq" id="XP_038052828.1">
    <property type="nucleotide sequence ID" value="XM_038196900.1"/>
</dbReference>
<dbReference type="GO" id="GO:0031593">
    <property type="term" value="F:polyubiquitin modification-dependent protein binding"/>
    <property type="evidence" value="ECO:0007669"/>
    <property type="project" value="TreeGrafter"/>
</dbReference>
<dbReference type="PROSITE" id="PS50017">
    <property type="entry name" value="DEATH_DOMAIN"/>
    <property type="match status" value="1"/>
</dbReference>
<feature type="region of interest" description="Disordered" evidence="1">
    <location>
        <begin position="260"/>
        <end position="309"/>
    </location>
</feature>
<dbReference type="OMA" id="MQQNDSE"/>
<evidence type="ECO:0000256" key="1">
    <source>
        <dbReference type="SAM" id="MobiDB-lite"/>
    </source>
</evidence>
<feature type="domain" description="Ubiquitin-like" evidence="3">
    <location>
        <begin position="326"/>
        <end position="401"/>
    </location>
</feature>
<dbReference type="GO" id="GO:0007165">
    <property type="term" value="P:signal transduction"/>
    <property type="evidence" value="ECO:0007669"/>
    <property type="project" value="InterPro"/>
</dbReference>
<dbReference type="OrthoDB" id="6118651at2759"/>
<dbReference type="Gene3D" id="1.10.533.10">
    <property type="entry name" value="Death Domain, Fas"/>
    <property type="match status" value="1"/>
</dbReference>
<protein>
    <recommendedName>
        <fullName evidence="6">Ubiquitin-like domain-containing protein</fullName>
    </recommendedName>
</protein>
<evidence type="ECO:0008006" key="6">
    <source>
        <dbReference type="Google" id="ProtNLM"/>
    </source>
</evidence>
<dbReference type="GO" id="GO:0043161">
    <property type="term" value="P:proteasome-mediated ubiquitin-dependent protein catabolic process"/>
    <property type="evidence" value="ECO:0007669"/>
    <property type="project" value="TreeGrafter"/>
</dbReference>
<dbReference type="InterPro" id="IPR000488">
    <property type="entry name" value="Death_dom"/>
</dbReference>
<dbReference type="GO" id="GO:0070628">
    <property type="term" value="F:proteasome binding"/>
    <property type="evidence" value="ECO:0007669"/>
    <property type="project" value="TreeGrafter"/>
</dbReference>
<feature type="region of interest" description="Disordered" evidence="1">
    <location>
        <begin position="51"/>
        <end position="89"/>
    </location>
</feature>